<evidence type="ECO:0000256" key="1">
    <source>
        <dbReference type="ARBA" id="ARBA00004323"/>
    </source>
</evidence>
<dbReference type="InterPro" id="IPR005331">
    <property type="entry name" value="Sulfotransferase"/>
</dbReference>
<evidence type="ECO:0000256" key="8">
    <source>
        <dbReference type="ARBA" id="ARBA00023180"/>
    </source>
</evidence>
<keyword evidence="4" id="KW-0812">Transmembrane</keyword>
<evidence type="ECO:0000256" key="4">
    <source>
        <dbReference type="ARBA" id="ARBA00022692"/>
    </source>
</evidence>
<keyword evidence="8 9" id="KW-0325">Glycoprotein</keyword>
<evidence type="ECO:0000313" key="11">
    <source>
        <dbReference type="Proteomes" id="UP001164746"/>
    </source>
</evidence>
<dbReference type="EC" id="2.8.2.-" evidence="9"/>
<dbReference type="PANTHER" id="PTHR12137">
    <property type="entry name" value="CARBOHYDRATE SULFOTRANSFERASE"/>
    <property type="match status" value="1"/>
</dbReference>
<accession>A0ABY7G6B2</accession>
<dbReference type="PANTHER" id="PTHR12137:SF54">
    <property type="entry name" value="CARBOHYDRATE SULFOTRANSFERASE"/>
    <property type="match status" value="1"/>
</dbReference>
<keyword evidence="9" id="KW-0119">Carbohydrate metabolism</keyword>
<evidence type="ECO:0000256" key="6">
    <source>
        <dbReference type="ARBA" id="ARBA00023034"/>
    </source>
</evidence>
<keyword evidence="5" id="KW-1133">Transmembrane helix</keyword>
<name>A0ABY7G6B2_MYAAR</name>
<keyword evidence="3 9" id="KW-0808">Transferase</keyword>
<evidence type="ECO:0000313" key="10">
    <source>
        <dbReference type="EMBL" id="WAR28899.1"/>
    </source>
</evidence>
<keyword evidence="9" id="KW-0735">Signal-anchor</keyword>
<evidence type="ECO:0000256" key="5">
    <source>
        <dbReference type="ARBA" id="ARBA00022989"/>
    </source>
</evidence>
<keyword evidence="11" id="KW-1185">Reference proteome</keyword>
<keyword evidence="7" id="KW-0472">Membrane</keyword>
<dbReference type="EMBL" id="CP111026">
    <property type="protein sequence ID" value="WAR28899.1"/>
    <property type="molecule type" value="Genomic_DNA"/>
</dbReference>
<comment type="subcellular location">
    <subcellularLocation>
        <location evidence="1 9">Golgi apparatus membrane</location>
        <topology evidence="1 9">Single-pass type II membrane protein</topology>
    </subcellularLocation>
</comment>
<keyword evidence="6 9" id="KW-0333">Golgi apparatus</keyword>
<proteinExistence type="inferred from homology"/>
<dbReference type="Proteomes" id="UP001164746">
    <property type="component" value="Chromosome 15"/>
</dbReference>
<evidence type="ECO:0000256" key="7">
    <source>
        <dbReference type="ARBA" id="ARBA00023136"/>
    </source>
</evidence>
<reference evidence="10" key="1">
    <citation type="submission" date="2022-11" db="EMBL/GenBank/DDBJ databases">
        <title>Centuries of genome instability and evolution in soft-shell clam transmissible cancer (bioRxiv).</title>
        <authorList>
            <person name="Hart S.F.M."/>
            <person name="Yonemitsu M.A."/>
            <person name="Giersch R.M."/>
            <person name="Beal B.F."/>
            <person name="Arriagada G."/>
            <person name="Davis B.W."/>
            <person name="Ostrander E.A."/>
            <person name="Goff S.P."/>
            <person name="Metzger M.J."/>
        </authorList>
    </citation>
    <scope>NUCLEOTIDE SEQUENCE</scope>
    <source>
        <strain evidence="10">MELC-2E11</strain>
        <tissue evidence="10">Siphon/mantle</tissue>
    </source>
</reference>
<evidence type="ECO:0000256" key="2">
    <source>
        <dbReference type="ARBA" id="ARBA00006339"/>
    </source>
</evidence>
<gene>
    <name evidence="10" type="ORF">MAR_014603</name>
</gene>
<sequence>MRIPQNKKYSVGNMNGHELIEEGHNILICPIPKVSSTFWKEVLSVVGTNGTYSWPTETELLKEIKSKVLNRAQYYKDLKHMDNESELNLTTAFIFVRNPYARLYSGYIDKVYTPTGRCWIENWGKVANTIRNGSKDYEYDITFREFVQYILQLYKDNKTINAHFQPMTEICDACAIPYTFIGHLETFVDDAKYLIIRVWCNLQIRGYISKLSRFPFSKSEISTLTEERYMDAVINELGNRKDISAIKNQRTEAYIQAYQTIPLTVMRQLREYLLKDCTLFGYDDKPKELFDRNTLIVDHHYLDGL</sequence>
<evidence type="ECO:0000256" key="3">
    <source>
        <dbReference type="ARBA" id="ARBA00022679"/>
    </source>
</evidence>
<comment type="similarity">
    <text evidence="2 9">Belongs to the sulfotransferase 2 family.</text>
</comment>
<organism evidence="10 11">
    <name type="scientific">Mya arenaria</name>
    <name type="common">Soft-shell clam</name>
    <dbReference type="NCBI Taxonomy" id="6604"/>
    <lineage>
        <taxon>Eukaryota</taxon>
        <taxon>Metazoa</taxon>
        <taxon>Spiralia</taxon>
        <taxon>Lophotrochozoa</taxon>
        <taxon>Mollusca</taxon>
        <taxon>Bivalvia</taxon>
        <taxon>Autobranchia</taxon>
        <taxon>Heteroconchia</taxon>
        <taxon>Euheterodonta</taxon>
        <taxon>Imparidentia</taxon>
        <taxon>Neoheterodontei</taxon>
        <taxon>Myida</taxon>
        <taxon>Myoidea</taxon>
        <taxon>Myidae</taxon>
        <taxon>Mya</taxon>
    </lineage>
</organism>
<evidence type="ECO:0000256" key="9">
    <source>
        <dbReference type="RuleBase" id="RU364020"/>
    </source>
</evidence>
<dbReference type="Pfam" id="PF03567">
    <property type="entry name" value="Sulfotransfer_2"/>
    <property type="match status" value="1"/>
</dbReference>
<dbReference type="InterPro" id="IPR018011">
    <property type="entry name" value="Carb_sulfotrans_8-10"/>
</dbReference>
<protein>
    <recommendedName>
        <fullName evidence="9">Carbohydrate sulfotransferase</fullName>
        <ecNumber evidence="9">2.8.2.-</ecNumber>
    </recommendedName>
</protein>